<dbReference type="FunFam" id="3.40.50.300:FF:000221">
    <property type="entry name" value="Multidrug ABC transporter ATP-binding protein"/>
    <property type="match status" value="1"/>
</dbReference>
<feature type="transmembrane region" description="Helical" evidence="9">
    <location>
        <begin position="150"/>
        <end position="173"/>
    </location>
</feature>
<organism evidence="12 13">
    <name type="scientific">Aureibacillus halotolerans</name>
    <dbReference type="NCBI Taxonomy" id="1508390"/>
    <lineage>
        <taxon>Bacteria</taxon>
        <taxon>Bacillati</taxon>
        <taxon>Bacillota</taxon>
        <taxon>Bacilli</taxon>
        <taxon>Bacillales</taxon>
        <taxon>Bacillaceae</taxon>
        <taxon>Aureibacillus</taxon>
    </lineage>
</organism>
<dbReference type="InterPro" id="IPR017871">
    <property type="entry name" value="ABC_transporter-like_CS"/>
</dbReference>
<dbReference type="PANTHER" id="PTHR43394:SF1">
    <property type="entry name" value="ATP-BINDING CASSETTE SUB-FAMILY B MEMBER 10, MITOCHONDRIAL"/>
    <property type="match status" value="1"/>
</dbReference>
<dbReference type="CDD" id="cd18544">
    <property type="entry name" value="ABC_6TM_TmrA_like"/>
    <property type="match status" value="1"/>
</dbReference>
<keyword evidence="8 9" id="KW-0472">Membrane</keyword>
<evidence type="ECO:0000259" key="11">
    <source>
        <dbReference type="PROSITE" id="PS50929"/>
    </source>
</evidence>
<dbReference type="GO" id="GO:0005524">
    <property type="term" value="F:ATP binding"/>
    <property type="evidence" value="ECO:0007669"/>
    <property type="project" value="UniProtKB-KW"/>
</dbReference>
<accession>A0A4R6TZN2</accession>
<dbReference type="InterPro" id="IPR027417">
    <property type="entry name" value="P-loop_NTPase"/>
</dbReference>
<dbReference type="SMART" id="SM00382">
    <property type="entry name" value="AAA"/>
    <property type="match status" value="1"/>
</dbReference>
<dbReference type="Gene3D" id="1.20.1560.10">
    <property type="entry name" value="ABC transporter type 1, transmembrane domain"/>
    <property type="match status" value="1"/>
</dbReference>
<dbReference type="PROSITE" id="PS50893">
    <property type="entry name" value="ABC_TRANSPORTER_2"/>
    <property type="match status" value="1"/>
</dbReference>
<evidence type="ECO:0000256" key="1">
    <source>
        <dbReference type="ARBA" id="ARBA00004651"/>
    </source>
</evidence>
<keyword evidence="2" id="KW-0813">Transport</keyword>
<dbReference type="AlphaFoldDB" id="A0A4R6TZN2"/>
<evidence type="ECO:0000256" key="6">
    <source>
        <dbReference type="ARBA" id="ARBA00022840"/>
    </source>
</evidence>
<dbReference type="CDD" id="cd03254">
    <property type="entry name" value="ABCC_Glucan_exporter_like"/>
    <property type="match status" value="1"/>
</dbReference>
<evidence type="ECO:0000259" key="10">
    <source>
        <dbReference type="PROSITE" id="PS50893"/>
    </source>
</evidence>
<comment type="subcellular location">
    <subcellularLocation>
        <location evidence="1">Cell membrane</location>
        <topology evidence="1">Multi-pass membrane protein</topology>
    </subcellularLocation>
</comment>
<evidence type="ECO:0000256" key="3">
    <source>
        <dbReference type="ARBA" id="ARBA00022475"/>
    </source>
</evidence>
<dbReference type="SUPFAM" id="SSF52540">
    <property type="entry name" value="P-loop containing nucleoside triphosphate hydrolases"/>
    <property type="match status" value="1"/>
</dbReference>
<dbReference type="PANTHER" id="PTHR43394">
    <property type="entry name" value="ATP-DEPENDENT PERMEASE MDL1, MITOCHONDRIAL"/>
    <property type="match status" value="1"/>
</dbReference>
<dbReference type="InterPro" id="IPR039421">
    <property type="entry name" value="Type_1_exporter"/>
</dbReference>
<dbReference type="GO" id="GO:0015421">
    <property type="term" value="F:ABC-type oligopeptide transporter activity"/>
    <property type="evidence" value="ECO:0007669"/>
    <property type="project" value="TreeGrafter"/>
</dbReference>
<feature type="domain" description="ABC transmembrane type-1" evidence="11">
    <location>
        <begin position="39"/>
        <end position="322"/>
    </location>
</feature>
<dbReference type="GO" id="GO:0005886">
    <property type="term" value="C:plasma membrane"/>
    <property type="evidence" value="ECO:0007669"/>
    <property type="project" value="UniProtKB-SubCell"/>
</dbReference>
<evidence type="ECO:0000256" key="9">
    <source>
        <dbReference type="SAM" id="Phobius"/>
    </source>
</evidence>
<evidence type="ECO:0000313" key="13">
    <source>
        <dbReference type="Proteomes" id="UP000295632"/>
    </source>
</evidence>
<evidence type="ECO:0000313" key="12">
    <source>
        <dbReference type="EMBL" id="TDQ36254.1"/>
    </source>
</evidence>
<keyword evidence="5" id="KW-0547">Nucleotide-binding</keyword>
<dbReference type="Pfam" id="PF00005">
    <property type="entry name" value="ABC_tran"/>
    <property type="match status" value="1"/>
</dbReference>
<evidence type="ECO:0000256" key="2">
    <source>
        <dbReference type="ARBA" id="ARBA00022448"/>
    </source>
</evidence>
<feature type="transmembrane region" description="Helical" evidence="9">
    <location>
        <begin position="36"/>
        <end position="57"/>
    </location>
</feature>
<feature type="transmembrane region" description="Helical" evidence="9">
    <location>
        <begin position="179"/>
        <end position="200"/>
    </location>
</feature>
<dbReference type="GO" id="GO:0016887">
    <property type="term" value="F:ATP hydrolysis activity"/>
    <property type="evidence" value="ECO:0007669"/>
    <property type="project" value="InterPro"/>
</dbReference>
<dbReference type="PROSITE" id="PS00211">
    <property type="entry name" value="ABC_TRANSPORTER_1"/>
    <property type="match status" value="1"/>
</dbReference>
<dbReference type="InterPro" id="IPR003593">
    <property type="entry name" value="AAA+_ATPase"/>
</dbReference>
<name>A0A4R6TZN2_9BACI</name>
<keyword evidence="4 9" id="KW-0812">Transmembrane</keyword>
<dbReference type="EMBL" id="SNYJ01000019">
    <property type="protein sequence ID" value="TDQ36254.1"/>
    <property type="molecule type" value="Genomic_DNA"/>
</dbReference>
<dbReference type="Pfam" id="PF00664">
    <property type="entry name" value="ABC_membrane"/>
    <property type="match status" value="1"/>
</dbReference>
<protein>
    <submittedName>
        <fullName evidence="12">ATP-binding cassette subfamily B protein</fullName>
    </submittedName>
</protein>
<feature type="transmembrane region" description="Helical" evidence="9">
    <location>
        <begin position="277"/>
        <end position="300"/>
    </location>
</feature>
<dbReference type="InterPro" id="IPR011527">
    <property type="entry name" value="ABC1_TM_dom"/>
</dbReference>
<keyword evidence="6 12" id="KW-0067">ATP-binding</keyword>
<dbReference type="InterPro" id="IPR036640">
    <property type="entry name" value="ABC1_TM_sf"/>
</dbReference>
<sequence length="604" mass="68459">MSKQTTNAAGQKTGDRQQQKKAFFEMLRYAKPHRKSLGWVVLFSFFAISAELLQPYIVKIVIDSGVLTGERGIELLWLLGGGFMVLAGLSLLFTYLQATRLQFIGQSIVAKLRKDLFQHIYTQSMSFFDKHSRGSLVTNESSDTETISQFFTQVLVSLIRDGLMLILIILLMFSLDVQLALYCMIVLPVIALIAALFRRYIRNAYRNSRTQLSRLIAFTAENLAGMGLIQAFHQEKEQINRFQKQNKLFLKANIREITGNVLFNRSFDMLGNLSVAFLVWIGGTAVLSQQIEFGVLYAFISYMRQFFQPINQLTQQWNTLQSTLVSMERLWLIFHQKPEVREAKQASDKKLRQLHKDGRIQFEGVSFSYDQKSLVLKDIHLDIRPGEMVGIVGTTGSGKSTLMNLLVRFYDPVKGTILLDGQPLKQIPLQTLHQYIGLVQQEPFLYGGTLIDNVRLFQQDISKERVIAACEAVGAGPMVQRLSQGYDSHLSQNGSGLAAGERQLISFARILLFEPKVLILDEATANMDSHSEWLIQQALEKVSVNRTTLVIAHRLSTIREADRILVMKDGEIAEEGNHQELLAKNGHYATLHHHSFKERARPTS</sequence>
<feature type="domain" description="ABC transporter" evidence="10">
    <location>
        <begin position="360"/>
        <end position="594"/>
    </location>
</feature>
<proteinExistence type="predicted"/>
<evidence type="ECO:0000256" key="8">
    <source>
        <dbReference type="ARBA" id="ARBA00023136"/>
    </source>
</evidence>
<dbReference type="SUPFAM" id="SSF90123">
    <property type="entry name" value="ABC transporter transmembrane region"/>
    <property type="match status" value="1"/>
</dbReference>
<dbReference type="Gene3D" id="3.40.50.300">
    <property type="entry name" value="P-loop containing nucleotide triphosphate hydrolases"/>
    <property type="match status" value="1"/>
</dbReference>
<dbReference type="Proteomes" id="UP000295632">
    <property type="component" value="Unassembled WGS sequence"/>
</dbReference>
<comment type="caution">
    <text evidence="12">The sequence shown here is derived from an EMBL/GenBank/DDBJ whole genome shotgun (WGS) entry which is preliminary data.</text>
</comment>
<dbReference type="PROSITE" id="PS50929">
    <property type="entry name" value="ABC_TM1F"/>
    <property type="match status" value="1"/>
</dbReference>
<gene>
    <name evidence="12" type="ORF">EV213_11943</name>
</gene>
<dbReference type="InterPro" id="IPR003439">
    <property type="entry name" value="ABC_transporter-like_ATP-bd"/>
</dbReference>
<keyword evidence="13" id="KW-1185">Reference proteome</keyword>
<evidence type="ECO:0000256" key="5">
    <source>
        <dbReference type="ARBA" id="ARBA00022741"/>
    </source>
</evidence>
<feature type="transmembrane region" description="Helical" evidence="9">
    <location>
        <begin position="77"/>
        <end position="96"/>
    </location>
</feature>
<evidence type="ECO:0000256" key="7">
    <source>
        <dbReference type="ARBA" id="ARBA00022989"/>
    </source>
</evidence>
<keyword evidence="7 9" id="KW-1133">Transmembrane helix</keyword>
<evidence type="ECO:0000256" key="4">
    <source>
        <dbReference type="ARBA" id="ARBA00022692"/>
    </source>
</evidence>
<reference evidence="12 13" key="1">
    <citation type="submission" date="2019-03" db="EMBL/GenBank/DDBJ databases">
        <title>Genomic Encyclopedia of Type Strains, Phase IV (KMG-IV): sequencing the most valuable type-strain genomes for metagenomic binning, comparative biology and taxonomic classification.</title>
        <authorList>
            <person name="Goeker M."/>
        </authorList>
    </citation>
    <scope>NUCLEOTIDE SEQUENCE [LARGE SCALE GENOMIC DNA]</scope>
    <source>
        <strain evidence="12 13">DSM 28697</strain>
    </source>
</reference>
<keyword evidence="3" id="KW-1003">Cell membrane</keyword>